<protein>
    <submittedName>
        <fullName evidence="2">Uncharacterized protein</fullName>
    </submittedName>
</protein>
<keyword evidence="3" id="KW-1185">Reference proteome</keyword>
<reference evidence="2 3" key="1">
    <citation type="journal article" date="2023" name="Antonie Van Leeuwenhoek">
        <title>Flavobacterium potami sp. nov., a multi-metal resistance genes harbouring bacterium isolated from shallow river silt.</title>
        <authorList>
            <person name="Li S."/>
            <person name="Mao S."/>
            <person name="Mu W."/>
            <person name="Guo B."/>
            <person name="Li C."/>
            <person name="Zhu Q."/>
            <person name="Hou X."/>
            <person name="Zhao Y."/>
            <person name="Wei S."/>
            <person name="Liu H."/>
            <person name="Liu A."/>
        </authorList>
    </citation>
    <scope>NUCLEOTIDE SEQUENCE [LARGE SCALE GENOMIC DNA]</scope>
    <source>
        <strain evidence="2 3">17A</strain>
    </source>
</reference>
<evidence type="ECO:0000313" key="2">
    <source>
        <dbReference type="EMBL" id="MBZ4037786.1"/>
    </source>
</evidence>
<keyword evidence="1" id="KW-0732">Signal</keyword>
<accession>A0A9X1HFJ3</accession>
<name>A0A9X1HFJ3_9FLAO</name>
<dbReference type="RefSeq" id="WP_223711465.1">
    <property type="nucleotide sequence ID" value="NZ_JAINUY010000012.1"/>
</dbReference>
<dbReference type="AlphaFoldDB" id="A0A9X1HFJ3"/>
<organism evidence="2 3">
    <name type="scientific">Flavobacterium potami</name>
    <dbReference type="NCBI Taxonomy" id="2872310"/>
    <lineage>
        <taxon>Bacteria</taxon>
        <taxon>Pseudomonadati</taxon>
        <taxon>Bacteroidota</taxon>
        <taxon>Flavobacteriia</taxon>
        <taxon>Flavobacteriales</taxon>
        <taxon>Flavobacteriaceae</taxon>
        <taxon>Flavobacterium</taxon>
    </lineage>
</organism>
<proteinExistence type="predicted"/>
<feature type="chain" id="PRO_5040886128" evidence="1">
    <location>
        <begin position="21"/>
        <end position="200"/>
    </location>
</feature>
<dbReference type="Proteomes" id="UP001139366">
    <property type="component" value="Unassembled WGS sequence"/>
</dbReference>
<feature type="signal peptide" evidence="1">
    <location>
        <begin position="1"/>
        <end position="20"/>
    </location>
</feature>
<sequence length="200" mass="23159">MMKKIILTALLSMAIYSVKAQNSQELEAIKALDTLTEPTKSAPVKNESEIGNAINIIKKITILNSQYSTLLNNYEKNDQNDKLSQETLYLKFLLSEISSIYSKGVFFLKKDNMISQSEKDSYEKIYNTTITESLEDFDFVLRIIRNENIQMSNKKIIAVVEDIKSKQFQRRDTMSFYNEKISSDSDYKKLNQNVKQPNKH</sequence>
<evidence type="ECO:0000256" key="1">
    <source>
        <dbReference type="SAM" id="SignalP"/>
    </source>
</evidence>
<comment type="caution">
    <text evidence="2">The sequence shown here is derived from an EMBL/GenBank/DDBJ whole genome shotgun (WGS) entry which is preliminary data.</text>
</comment>
<dbReference type="EMBL" id="JAINUY010000012">
    <property type="protein sequence ID" value="MBZ4037786.1"/>
    <property type="molecule type" value="Genomic_DNA"/>
</dbReference>
<evidence type="ECO:0000313" key="3">
    <source>
        <dbReference type="Proteomes" id="UP001139366"/>
    </source>
</evidence>
<gene>
    <name evidence="2" type="ORF">K6T82_23720</name>
</gene>